<dbReference type="InterPro" id="IPR001295">
    <property type="entry name" value="Dihydroorotate_DH_CS"/>
</dbReference>
<dbReference type="NCBIfam" id="NF003652">
    <property type="entry name" value="PRK05286.2-5"/>
    <property type="match status" value="1"/>
</dbReference>
<dbReference type="EMBL" id="BJOU01000001">
    <property type="protein sequence ID" value="GED97831.1"/>
    <property type="molecule type" value="Genomic_DNA"/>
</dbReference>
<dbReference type="InterPro" id="IPR005720">
    <property type="entry name" value="Dihydroorotate_DH_cat"/>
</dbReference>
<keyword evidence="10 13" id="KW-0560">Oxidoreductase</keyword>
<keyword evidence="17" id="KW-1185">Reference proteome</keyword>
<dbReference type="UniPathway" id="UPA00070">
    <property type="reaction ID" value="UER00946"/>
</dbReference>
<accession>A0A7I9UYE1</accession>
<keyword evidence="14" id="KW-1133">Transmembrane helix</keyword>
<dbReference type="AlphaFoldDB" id="A0A7I9UYE1"/>
<feature type="binding site" evidence="13">
    <location>
        <position position="272"/>
    </location>
    <ligand>
        <name>FMN</name>
        <dbReference type="ChEBI" id="CHEBI:58210"/>
    </ligand>
</feature>
<feature type="domain" description="Dihydroorotate dehydrogenase catalytic" evidence="15">
    <location>
        <begin position="231"/>
        <end position="523"/>
    </location>
</feature>
<dbReference type="Pfam" id="PF01180">
    <property type="entry name" value="DHO_dh"/>
    <property type="match status" value="1"/>
</dbReference>
<comment type="subcellular location">
    <subcellularLocation>
        <location evidence="2 13">Cell membrane</location>
        <topology evidence="2 13">Peripheral membrane protein</topology>
    </subcellularLocation>
</comment>
<evidence type="ECO:0000259" key="15">
    <source>
        <dbReference type="Pfam" id="PF01180"/>
    </source>
</evidence>
<evidence type="ECO:0000256" key="9">
    <source>
        <dbReference type="ARBA" id="ARBA00022975"/>
    </source>
</evidence>
<evidence type="ECO:0000256" key="14">
    <source>
        <dbReference type="SAM" id="Phobius"/>
    </source>
</evidence>
<evidence type="ECO:0000256" key="12">
    <source>
        <dbReference type="ARBA" id="ARBA00048639"/>
    </source>
</evidence>
<keyword evidence="9 13" id="KW-0665">Pyrimidine biosynthesis</keyword>
<dbReference type="HAMAP" id="MF_00225">
    <property type="entry name" value="DHO_dh_type2"/>
    <property type="match status" value="1"/>
</dbReference>
<dbReference type="GO" id="GO:0005886">
    <property type="term" value="C:plasma membrane"/>
    <property type="evidence" value="ECO:0007669"/>
    <property type="project" value="UniProtKB-SubCell"/>
</dbReference>
<dbReference type="GO" id="GO:0005737">
    <property type="term" value="C:cytoplasm"/>
    <property type="evidence" value="ECO:0007669"/>
    <property type="project" value="InterPro"/>
</dbReference>
<evidence type="ECO:0000256" key="6">
    <source>
        <dbReference type="ARBA" id="ARBA00022475"/>
    </source>
</evidence>
<dbReference type="GO" id="GO:0044205">
    <property type="term" value="P:'de novo' UMP biosynthetic process"/>
    <property type="evidence" value="ECO:0007669"/>
    <property type="project" value="UniProtKB-UniRule"/>
</dbReference>
<evidence type="ECO:0000256" key="10">
    <source>
        <dbReference type="ARBA" id="ARBA00023002"/>
    </source>
</evidence>
<name>A0A7I9UYE1_9ACTN</name>
<dbReference type="EC" id="1.3.5.2" evidence="13"/>
<dbReference type="CDD" id="cd04738">
    <property type="entry name" value="DHOD_2_like"/>
    <property type="match status" value="1"/>
</dbReference>
<dbReference type="PANTHER" id="PTHR48109:SF4">
    <property type="entry name" value="DIHYDROOROTATE DEHYDROGENASE (QUINONE), MITOCHONDRIAL"/>
    <property type="match status" value="1"/>
</dbReference>
<dbReference type="GO" id="GO:0106430">
    <property type="term" value="F:dihydroorotate dehydrogenase (quinone) activity"/>
    <property type="evidence" value="ECO:0007669"/>
    <property type="project" value="UniProtKB-EC"/>
</dbReference>
<feature type="binding site" evidence="13">
    <location>
        <begin position="428"/>
        <end position="429"/>
    </location>
    <ligand>
        <name>substrate</name>
    </ligand>
</feature>
<feature type="transmembrane region" description="Helical" evidence="14">
    <location>
        <begin position="14"/>
        <end position="32"/>
    </location>
</feature>
<dbReference type="OrthoDB" id="9802377at2"/>
<feature type="binding site" evidence="13">
    <location>
        <position position="363"/>
    </location>
    <ligand>
        <name>substrate</name>
    </ligand>
</feature>
<comment type="subunit">
    <text evidence="5 13">Monomer.</text>
</comment>
<dbReference type="SUPFAM" id="SSF51395">
    <property type="entry name" value="FMN-linked oxidoreductases"/>
    <property type="match status" value="1"/>
</dbReference>
<feature type="transmembrane region" description="Helical" evidence="14">
    <location>
        <begin position="44"/>
        <end position="63"/>
    </location>
</feature>
<evidence type="ECO:0000256" key="13">
    <source>
        <dbReference type="HAMAP-Rule" id="MF_00225"/>
    </source>
</evidence>
<dbReference type="Proteomes" id="UP000444980">
    <property type="component" value="Unassembled WGS sequence"/>
</dbReference>
<dbReference type="GO" id="GO:0006207">
    <property type="term" value="P:'de novo' pyrimidine nucleobase biosynthetic process"/>
    <property type="evidence" value="ECO:0007669"/>
    <property type="project" value="UniProtKB-UniRule"/>
</dbReference>
<comment type="function">
    <text evidence="1 13">Catalyzes the conversion of dihydroorotate to orotate with quinone as electron acceptor.</text>
</comment>
<feature type="binding site" evidence="13">
    <location>
        <position position="368"/>
    </location>
    <ligand>
        <name>substrate</name>
    </ligand>
</feature>
<feature type="binding site" evidence="13">
    <location>
        <position position="453"/>
    </location>
    <ligand>
        <name>FMN</name>
        <dbReference type="ChEBI" id="CHEBI:58210"/>
    </ligand>
</feature>
<dbReference type="PROSITE" id="PS00912">
    <property type="entry name" value="DHODEHASE_2"/>
    <property type="match status" value="1"/>
</dbReference>
<comment type="caution">
    <text evidence="16">The sequence shown here is derived from an EMBL/GenBank/DDBJ whole genome shotgun (WGS) entry which is preliminary data.</text>
</comment>
<feature type="binding site" evidence="13">
    <location>
        <begin position="248"/>
        <end position="252"/>
    </location>
    <ligand>
        <name>FMN</name>
        <dbReference type="ChEBI" id="CHEBI:58210"/>
    </ligand>
</feature>
<dbReference type="InterPro" id="IPR050074">
    <property type="entry name" value="DHO_dehydrogenase"/>
</dbReference>
<feature type="binding site" evidence="13">
    <location>
        <position position="482"/>
    </location>
    <ligand>
        <name>FMN</name>
        <dbReference type="ChEBI" id="CHEBI:58210"/>
    </ligand>
</feature>
<evidence type="ECO:0000256" key="7">
    <source>
        <dbReference type="ARBA" id="ARBA00022630"/>
    </source>
</evidence>
<comment type="catalytic activity">
    <reaction evidence="12 13">
        <text>(S)-dihydroorotate + a quinone = orotate + a quinol</text>
        <dbReference type="Rhea" id="RHEA:30187"/>
        <dbReference type="ChEBI" id="CHEBI:24646"/>
        <dbReference type="ChEBI" id="CHEBI:30839"/>
        <dbReference type="ChEBI" id="CHEBI:30864"/>
        <dbReference type="ChEBI" id="CHEBI:132124"/>
        <dbReference type="EC" id="1.3.5.2"/>
    </reaction>
</comment>
<keyword evidence="6 13" id="KW-1003">Cell membrane</keyword>
<dbReference type="InterPro" id="IPR021443">
    <property type="entry name" value="DUF3093"/>
</dbReference>
<comment type="pathway">
    <text evidence="3 13">Pyrimidine metabolism; UMP biosynthesis via de novo pathway; orotate from (S)-dihydroorotate (quinone route): step 1/1.</text>
</comment>
<dbReference type="PANTHER" id="PTHR48109">
    <property type="entry name" value="DIHYDROOROTATE DEHYDROGENASE (QUINONE), MITOCHONDRIAL-RELATED"/>
    <property type="match status" value="1"/>
</dbReference>
<feature type="binding site" evidence="13">
    <location>
        <position position="363"/>
    </location>
    <ligand>
        <name>FMN</name>
        <dbReference type="ChEBI" id="CHEBI:58210"/>
    </ligand>
</feature>
<feature type="binding site" evidence="13">
    <location>
        <position position="252"/>
    </location>
    <ligand>
        <name>substrate</name>
    </ligand>
</feature>
<dbReference type="FunFam" id="3.20.20.70:FF:000123">
    <property type="entry name" value="Dihydroorotate dehydrogenase (quinone)"/>
    <property type="match status" value="1"/>
</dbReference>
<comment type="similarity">
    <text evidence="4 13">Belongs to the dihydroorotate dehydrogenase family. Type 2 subfamily.</text>
</comment>
<feature type="binding site" evidence="13">
    <location>
        <position position="399"/>
    </location>
    <ligand>
        <name>FMN</name>
        <dbReference type="ChEBI" id="CHEBI:58210"/>
    </ligand>
</feature>
<evidence type="ECO:0000256" key="2">
    <source>
        <dbReference type="ARBA" id="ARBA00004202"/>
    </source>
</evidence>
<dbReference type="Gene3D" id="3.20.20.70">
    <property type="entry name" value="Aldolase class I"/>
    <property type="match status" value="1"/>
</dbReference>
<feature type="binding site" evidence="13">
    <location>
        <position position="427"/>
    </location>
    <ligand>
        <name>FMN</name>
        <dbReference type="ChEBI" id="CHEBI:58210"/>
    </ligand>
</feature>
<keyword evidence="11 13" id="KW-0472">Membrane</keyword>
<feature type="binding site" evidence="13">
    <location>
        <begin position="503"/>
        <end position="504"/>
    </location>
    <ligand>
        <name>FMN</name>
        <dbReference type="ChEBI" id="CHEBI:58210"/>
    </ligand>
</feature>
<organism evidence="16 17">
    <name type="scientific">Gordonia crocea</name>
    <dbReference type="NCBI Taxonomy" id="589162"/>
    <lineage>
        <taxon>Bacteria</taxon>
        <taxon>Bacillati</taxon>
        <taxon>Actinomycetota</taxon>
        <taxon>Actinomycetes</taxon>
        <taxon>Mycobacteriales</taxon>
        <taxon>Gordoniaceae</taxon>
        <taxon>Gordonia</taxon>
    </lineage>
</organism>
<evidence type="ECO:0000256" key="4">
    <source>
        <dbReference type="ARBA" id="ARBA00005359"/>
    </source>
</evidence>
<reference evidence="17" key="1">
    <citation type="submission" date="2019-06" db="EMBL/GenBank/DDBJ databases">
        <title>Gordonia isolated from sludge of a wastewater treatment plant.</title>
        <authorList>
            <person name="Tamura T."/>
            <person name="Aoyama K."/>
            <person name="Kang Y."/>
            <person name="Saito S."/>
            <person name="Akiyama N."/>
            <person name="Yazawa K."/>
            <person name="Gonoi T."/>
            <person name="Mikami Y."/>
        </authorList>
    </citation>
    <scope>NUCLEOTIDE SEQUENCE [LARGE SCALE GENOMIC DNA]</scope>
    <source>
        <strain evidence="17">NBRC 107697</strain>
    </source>
</reference>
<evidence type="ECO:0000256" key="3">
    <source>
        <dbReference type="ARBA" id="ARBA00005161"/>
    </source>
</evidence>
<dbReference type="Pfam" id="PF11292">
    <property type="entry name" value="DUF3093"/>
    <property type="match status" value="1"/>
</dbReference>
<evidence type="ECO:0000313" key="17">
    <source>
        <dbReference type="Proteomes" id="UP000444980"/>
    </source>
</evidence>
<feature type="binding site" evidence="13">
    <location>
        <position position="330"/>
    </location>
    <ligand>
        <name>FMN</name>
        <dbReference type="ChEBI" id="CHEBI:58210"/>
    </ligand>
</feature>
<protein>
    <recommendedName>
        <fullName evidence="13">Dihydroorotate dehydrogenase (quinone)</fullName>
        <ecNumber evidence="13">1.3.5.2</ecNumber>
    </recommendedName>
    <alternativeName>
        <fullName evidence="13">DHOdehase</fullName>
        <shortName evidence="13">DHOD</shortName>
        <shortName evidence="13">DHODase</shortName>
    </alternativeName>
    <alternativeName>
        <fullName evidence="13">Dihydroorotate oxidase</fullName>
    </alternativeName>
</protein>
<evidence type="ECO:0000256" key="11">
    <source>
        <dbReference type="ARBA" id="ARBA00023136"/>
    </source>
</evidence>
<keyword evidence="8 13" id="KW-0288">FMN</keyword>
<evidence type="ECO:0000313" key="16">
    <source>
        <dbReference type="EMBL" id="GED97831.1"/>
    </source>
</evidence>
<keyword evidence="7 13" id="KW-0285">Flavoprotein</keyword>
<evidence type="ECO:0000256" key="1">
    <source>
        <dbReference type="ARBA" id="ARBA00003125"/>
    </source>
</evidence>
<dbReference type="InterPro" id="IPR005719">
    <property type="entry name" value="Dihydroorotate_DH_2"/>
</dbReference>
<dbReference type="InterPro" id="IPR013785">
    <property type="entry name" value="Aldolase_TIM"/>
</dbReference>
<proteinExistence type="inferred from homology"/>
<keyword evidence="14" id="KW-0812">Transmembrane</keyword>
<evidence type="ECO:0000256" key="5">
    <source>
        <dbReference type="ARBA" id="ARBA00011245"/>
    </source>
</evidence>
<dbReference type="NCBIfam" id="TIGR01036">
    <property type="entry name" value="pyrD_sub2"/>
    <property type="match status" value="1"/>
</dbReference>
<feature type="active site" description="Nucleophile" evidence="13">
    <location>
        <position position="366"/>
    </location>
</feature>
<sequence length="548" mass="57736">MSDDARTDRYNERLWVPIWWWVAAAVLTLVLGYEIRLGVHRASWAWVAYPIIGVLLAAVLVSVGRRRVRVTADGELHAGGARLPRDVVSRGAVVPPSAKSAAMGRQLDPAAFLVHHSWAHSMVLLVLDDPDDPTPYWLVSTRHPEKVLAAMGIADARLAGTPESPVAVEPDRPRIATALNAVFYAPLLWLMFRLPAETVHGLVSRVIRVVGAVPGLGRLVGGVLVADDPILRQDVLGTTFPAPMGLAAGFDKSAAAARSWGPLGFGYAEVGTITGQAQPGNPKPRLFRLPADHALINRMGFNNPGAQAAAKRLGRARRRSRAYPVPIGANIGKTKVVELSVAAGDYTHSAQLLGPLADFVVVNVSSPNTPGLRDLQSVEALRPILTAVRGATDRPVLVKIAPDLADEDVDIVADLAVEAGLAGIVATNTTIARDGLRSSGADVSRAGDGGLSGPPVAARSLEVLRRLYARVGDRLVLVSAGGIEDADDAWERICAGATLLQGYTGFIYGGPLYANRIHAGLAARVRGSGFASLGEAVGSAHRTNAASD</sequence>
<dbReference type="PROSITE" id="PS00911">
    <property type="entry name" value="DHODEHASE_1"/>
    <property type="match status" value="1"/>
</dbReference>
<comment type="cofactor">
    <cofactor evidence="13">
        <name>FMN</name>
        <dbReference type="ChEBI" id="CHEBI:58210"/>
    </cofactor>
    <text evidence="13">Binds 1 FMN per subunit.</text>
</comment>
<gene>
    <name evidence="13" type="primary">pyrD</name>
    <name evidence="16" type="ORF">nbrc107697_18700</name>
</gene>
<dbReference type="NCBIfam" id="NF003648">
    <property type="entry name" value="PRK05286.2-1"/>
    <property type="match status" value="1"/>
</dbReference>
<feature type="binding site" evidence="13">
    <location>
        <begin position="297"/>
        <end position="301"/>
    </location>
    <ligand>
        <name>substrate</name>
    </ligand>
</feature>
<evidence type="ECO:0000256" key="8">
    <source>
        <dbReference type="ARBA" id="ARBA00022643"/>
    </source>
</evidence>